<protein>
    <recommendedName>
        <fullName evidence="3">OTU domain-containing protein</fullName>
    </recommendedName>
</protein>
<dbReference type="Proteomes" id="UP000469452">
    <property type="component" value="Unassembled WGS sequence"/>
</dbReference>
<dbReference type="AlphaFoldDB" id="A0A6A4Z1W2"/>
<evidence type="ECO:0008006" key="3">
    <source>
        <dbReference type="Google" id="ProtNLM"/>
    </source>
</evidence>
<evidence type="ECO:0000313" key="1">
    <source>
        <dbReference type="EMBL" id="KAF0705886.1"/>
    </source>
</evidence>
<name>A0A6A4Z1W2_APHAT</name>
<sequence>MGTTASAPYAAQTPHIVANNTSVIRETATVMAEQVSDLKPRGLELRLQELGLVKGGNVSNGHCLFVAIDCCLNKIREPNVDGNGNLNDPAAQVRVMHLRDHVANFVVRTERNYAMFSNIEYVQQQVKINNWDMKPAVRDFFMRRGEVQPSYPLRKMFWGCSGDIGCYAKILKIDIFVFSETPMMQDPWTLEKHFVHQFTPRNLPEPPSAFIPMSTWSSVVCDEQSSIAILLLYTPGHYIPLHSKL</sequence>
<evidence type="ECO:0000313" key="2">
    <source>
        <dbReference type="Proteomes" id="UP000469452"/>
    </source>
</evidence>
<organism evidence="1 2">
    <name type="scientific">Aphanomyces astaci</name>
    <name type="common">Crayfish plague agent</name>
    <dbReference type="NCBI Taxonomy" id="112090"/>
    <lineage>
        <taxon>Eukaryota</taxon>
        <taxon>Sar</taxon>
        <taxon>Stramenopiles</taxon>
        <taxon>Oomycota</taxon>
        <taxon>Saprolegniomycetes</taxon>
        <taxon>Saprolegniales</taxon>
        <taxon>Verrucalvaceae</taxon>
        <taxon>Aphanomyces</taxon>
    </lineage>
</organism>
<comment type="caution">
    <text evidence="1">The sequence shown here is derived from an EMBL/GenBank/DDBJ whole genome shotgun (WGS) entry which is preliminary data.</text>
</comment>
<accession>A0A6A4Z1W2</accession>
<dbReference type="EMBL" id="VJMI01019979">
    <property type="protein sequence ID" value="KAF0705886.1"/>
    <property type="molecule type" value="Genomic_DNA"/>
</dbReference>
<proteinExistence type="predicted"/>
<gene>
    <name evidence="1" type="ORF">AaE_014338</name>
</gene>
<dbReference type="VEuPathDB" id="FungiDB:H257_18947"/>
<reference evidence="1 2" key="1">
    <citation type="submission" date="2019-06" db="EMBL/GenBank/DDBJ databases">
        <title>Genomics analysis of Aphanomyces spp. identifies a new class of oomycete effector associated with host adaptation.</title>
        <authorList>
            <person name="Gaulin E."/>
        </authorList>
    </citation>
    <scope>NUCLEOTIDE SEQUENCE [LARGE SCALE GENOMIC DNA]</scope>
    <source>
        <strain evidence="1 2">E</strain>
    </source>
</reference>